<dbReference type="AlphaFoldDB" id="A0A1M5MA68"/>
<proteinExistence type="predicted"/>
<sequence>MTRHYLTPTTPQIADYVVVGYDRPLNTFFAQVMKESTDDEPQCLLWKGCDDNDILNPREVIDLVRDYAHIPDALVDALTLDMLRAQYGSTEENNAVTHWSRTGRINPSPPGNA</sequence>
<accession>A0A1M5MA68</accession>
<name>A0A1M5MA68_STRHI</name>
<evidence type="ECO:0000313" key="3">
    <source>
        <dbReference type="Proteomes" id="UP000184501"/>
    </source>
</evidence>
<organism evidence="2 3">
    <name type="scientific">Streptoalloteichus hindustanus</name>
    <dbReference type="NCBI Taxonomy" id="2017"/>
    <lineage>
        <taxon>Bacteria</taxon>
        <taxon>Bacillati</taxon>
        <taxon>Actinomycetota</taxon>
        <taxon>Actinomycetes</taxon>
        <taxon>Pseudonocardiales</taxon>
        <taxon>Pseudonocardiaceae</taxon>
        <taxon>Streptoalloteichus</taxon>
    </lineage>
</organism>
<reference evidence="2 3" key="1">
    <citation type="submission" date="2016-11" db="EMBL/GenBank/DDBJ databases">
        <authorList>
            <person name="Jaros S."/>
            <person name="Januszkiewicz K."/>
            <person name="Wedrychowicz H."/>
        </authorList>
    </citation>
    <scope>NUCLEOTIDE SEQUENCE [LARGE SCALE GENOMIC DNA]</scope>
    <source>
        <strain evidence="2 3">DSM 44523</strain>
    </source>
</reference>
<protein>
    <submittedName>
        <fullName evidence="2">Uncharacterized protein</fullName>
    </submittedName>
</protein>
<evidence type="ECO:0000313" key="2">
    <source>
        <dbReference type="EMBL" id="SHG74168.1"/>
    </source>
</evidence>
<gene>
    <name evidence="2" type="ORF">SAMN05444320_11348</name>
</gene>
<evidence type="ECO:0000256" key="1">
    <source>
        <dbReference type="SAM" id="MobiDB-lite"/>
    </source>
</evidence>
<feature type="region of interest" description="Disordered" evidence="1">
    <location>
        <begin position="94"/>
        <end position="113"/>
    </location>
</feature>
<dbReference type="RefSeq" id="WP_073489088.1">
    <property type="nucleotide sequence ID" value="NZ_FQVN01000013.1"/>
</dbReference>
<dbReference type="EMBL" id="FQVN01000013">
    <property type="protein sequence ID" value="SHG74168.1"/>
    <property type="molecule type" value="Genomic_DNA"/>
</dbReference>
<keyword evidence="3" id="KW-1185">Reference proteome</keyword>
<dbReference type="OrthoDB" id="3698953at2"/>
<feature type="compositionally biased region" description="Polar residues" evidence="1">
    <location>
        <begin position="94"/>
        <end position="105"/>
    </location>
</feature>
<dbReference type="Proteomes" id="UP000184501">
    <property type="component" value="Unassembled WGS sequence"/>
</dbReference>